<name>A0AA38PBA4_9AGAR</name>
<keyword evidence="3" id="KW-1185">Reference proteome</keyword>
<accession>A0AA38PBA4</accession>
<reference evidence="2" key="1">
    <citation type="submission" date="2022-08" db="EMBL/GenBank/DDBJ databases">
        <authorList>
            <consortium name="DOE Joint Genome Institute"/>
            <person name="Min B."/>
            <person name="Riley R."/>
            <person name="Sierra-Patev S."/>
            <person name="Naranjo-Ortiz M."/>
            <person name="Looney B."/>
            <person name="Konkel Z."/>
            <person name="Slot J.C."/>
            <person name="Sakamoto Y."/>
            <person name="Steenwyk J.L."/>
            <person name="Rokas A."/>
            <person name="Carro J."/>
            <person name="Camarero S."/>
            <person name="Ferreira P."/>
            <person name="Molpeceres G."/>
            <person name="Ruiz-Duenas F.J."/>
            <person name="Serrano A."/>
            <person name="Henrissat B."/>
            <person name="Drula E."/>
            <person name="Hughes K.W."/>
            <person name="Mata J.L."/>
            <person name="Ishikawa N.K."/>
            <person name="Vargas-Isla R."/>
            <person name="Ushijima S."/>
            <person name="Smith C.A."/>
            <person name="Ahrendt S."/>
            <person name="Andreopoulos W."/>
            <person name="He G."/>
            <person name="Labutti K."/>
            <person name="Lipzen A."/>
            <person name="Ng V."/>
            <person name="Sandor L."/>
            <person name="Barry K."/>
            <person name="Martinez A.T."/>
            <person name="Xiao Y."/>
            <person name="Gibbons J.G."/>
            <person name="Terashima K."/>
            <person name="Hibbett D.S."/>
            <person name="Grigoriev I.V."/>
        </authorList>
    </citation>
    <scope>NUCLEOTIDE SEQUENCE</scope>
    <source>
        <strain evidence="2">TFB9207</strain>
    </source>
</reference>
<comment type="caution">
    <text evidence="2">The sequence shown here is derived from an EMBL/GenBank/DDBJ whole genome shotgun (WGS) entry which is preliminary data.</text>
</comment>
<feature type="compositionally biased region" description="Basic and acidic residues" evidence="1">
    <location>
        <begin position="258"/>
        <end position="269"/>
    </location>
</feature>
<feature type="compositionally biased region" description="Acidic residues" evidence="1">
    <location>
        <begin position="128"/>
        <end position="140"/>
    </location>
</feature>
<feature type="compositionally biased region" description="Polar residues" evidence="1">
    <location>
        <begin position="177"/>
        <end position="190"/>
    </location>
</feature>
<feature type="region of interest" description="Disordered" evidence="1">
    <location>
        <begin position="89"/>
        <end position="147"/>
    </location>
</feature>
<gene>
    <name evidence="2" type="ORF">F5878DRAFT_104777</name>
</gene>
<organism evidence="2 3">
    <name type="scientific">Lentinula raphanica</name>
    <dbReference type="NCBI Taxonomy" id="153919"/>
    <lineage>
        <taxon>Eukaryota</taxon>
        <taxon>Fungi</taxon>
        <taxon>Dikarya</taxon>
        <taxon>Basidiomycota</taxon>
        <taxon>Agaricomycotina</taxon>
        <taxon>Agaricomycetes</taxon>
        <taxon>Agaricomycetidae</taxon>
        <taxon>Agaricales</taxon>
        <taxon>Marasmiineae</taxon>
        <taxon>Omphalotaceae</taxon>
        <taxon>Lentinula</taxon>
    </lineage>
</organism>
<dbReference type="EMBL" id="MU806111">
    <property type="protein sequence ID" value="KAJ3839752.1"/>
    <property type="molecule type" value="Genomic_DNA"/>
</dbReference>
<evidence type="ECO:0000313" key="2">
    <source>
        <dbReference type="EMBL" id="KAJ3839752.1"/>
    </source>
</evidence>
<feature type="compositionally biased region" description="Low complexity" evidence="1">
    <location>
        <begin position="24"/>
        <end position="40"/>
    </location>
</feature>
<dbReference type="Proteomes" id="UP001163846">
    <property type="component" value="Unassembled WGS sequence"/>
</dbReference>
<proteinExistence type="predicted"/>
<sequence>MKQNTSPPSRKRMKSGKSVDIALSQSSSSSASSSTAMQTSHGVLTVARRRPRPIESSDYTFDLASLISAAGGHPSASAGVSSSLDIVSRVTTSSSTPLDKGKRKRQVVQTRDDIVSHRKRRQVMVSDSESDTSDDDDDDAPMVAEPYIPSRLSKKELANFRIRKTRTVVEYRKQRESQSVPTLASSTAGPSSGVLRIDRHQDHTVVASSSSDGHPDLSDSSLRPSIPRSPSPVPISKPEQFVKASKASLPTFRKRRERGPDGVNDHTDFHPAQKLARHAESSNKAGSVDDDHQQHSLVSNQTVPGNENTLPHDGMAQLVQMLTSRVETLERAKESPPVQQIHLQQDLPPYHYYEQAMRNVLSEALRTSMVQATNVS</sequence>
<feature type="region of interest" description="Disordered" evidence="1">
    <location>
        <begin position="172"/>
        <end position="269"/>
    </location>
</feature>
<protein>
    <submittedName>
        <fullName evidence="2">Uncharacterized protein</fullName>
    </submittedName>
</protein>
<dbReference type="AlphaFoldDB" id="A0AA38PBA4"/>
<feature type="region of interest" description="Disordered" evidence="1">
    <location>
        <begin position="1"/>
        <end position="53"/>
    </location>
</feature>
<evidence type="ECO:0000256" key="1">
    <source>
        <dbReference type="SAM" id="MobiDB-lite"/>
    </source>
</evidence>
<evidence type="ECO:0000313" key="3">
    <source>
        <dbReference type="Proteomes" id="UP001163846"/>
    </source>
</evidence>
<feature type="region of interest" description="Disordered" evidence="1">
    <location>
        <begin position="275"/>
        <end position="294"/>
    </location>
</feature>